<evidence type="ECO:0000313" key="2">
    <source>
        <dbReference type="EMBL" id="HIS67114.1"/>
    </source>
</evidence>
<evidence type="ECO:0000259" key="1">
    <source>
        <dbReference type="Pfam" id="PF04015"/>
    </source>
</evidence>
<reference evidence="2" key="2">
    <citation type="journal article" date="2021" name="PeerJ">
        <title>Extensive microbial diversity within the chicken gut microbiome revealed by metagenomics and culture.</title>
        <authorList>
            <person name="Gilroy R."/>
            <person name="Ravi A."/>
            <person name="Getino M."/>
            <person name="Pursley I."/>
            <person name="Horton D.L."/>
            <person name="Alikhan N.F."/>
            <person name="Baker D."/>
            <person name="Gharbi K."/>
            <person name="Hall N."/>
            <person name="Watson M."/>
            <person name="Adriaenssens E.M."/>
            <person name="Foster-Nyarko E."/>
            <person name="Jarju S."/>
            <person name="Secka A."/>
            <person name="Antonio M."/>
            <person name="Oren A."/>
            <person name="Chaudhuri R.R."/>
            <person name="La Ragione R."/>
            <person name="Hildebrand F."/>
            <person name="Pallen M.J."/>
        </authorList>
    </citation>
    <scope>NUCLEOTIDE SEQUENCE</scope>
    <source>
        <strain evidence="2">ChiHjej10B9-9673</strain>
    </source>
</reference>
<comment type="caution">
    <text evidence="2">The sequence shown here is derived from an EMBL/GenBank/DDBJ whole genome shotgun (WGS) entry which is preliminary data.</text>
</comment>
<accession>A0A9D1FE37</accession>
<dbReference type="Gene3D" id="3.40.50.11440">
    <property type="match status" value="1"/>
</dbReference>
<feature type="domain" description="DUF362" evidence="1">
    <location>
        <begin position="45"/>
        <end position="189"/>
    </location>
</feature>
<sequence>MNASKVYFSDMRTNPNSPSLPGKLHRLIKAAGFEEIDFSGKFTCIKLNFGEPGNMAYLRPNWTRVVADYVKELGGLPYVSDCNTLYVGGRRNGLEHLESAYENGYNPFQTGVHTIIADGLKGSDDVHIPVENGEYVKEAKIGRAIADADVVISLSHFKGHELTGFGGAIKNLGMGSGSRAGKMEMHSAGKPFVRTRHCIGCGR</sequence>
<organism evidence="2 3">
    <name type="scientific">Candidatus Scatomorpha merdipullorum</name>
    <dbReference type="NCBI Taxonomy" id="2840927"/>
    <lineage>
        <taxon>Bacteria</taxon>
        <taxon>Bacillati</taxon>
        <taxon>Bacillota</taxon>
        <taxon>Clostridia</taxon>
        <taxon>Eubacteriales</taxon>
        <taxon>Candidatus Scatomorpha</taxon>
    </lineage>
</organism>
<feature type="non-terminal residue" evidence="2">
    <location>
        <position position="203"/>
    </location>
</feature>
<dbReference type="InterPro" id="IPR007160">
    <property type="entry name" value="DUF362"/>
</dbReference>
<evidence type="ECO:0000313" key="3">
    <source>
        <dbReference type="Proteomes" id="UP000824001"/>
    </source>
</evidence>
<reference evidence="2" key="1">
    <citation type="submission" date="2020-10" db="EMBL/GenBank/DDBJ databases">
        <authorList>
            <person name="Gilroy R."/>
        </authorList>
    </citation>
    <scope>NUCLEOTIDE SEQUENCE</scope>
    <source>
        <strain evidence="2">ChiHjej10B9-9673</strain>
    </source>
</reference>
<proteinExistence type="predicted"/>
<dbReference type="Pfam" id="PF04015">
    <property type="entry name" value="DUF362"/>
    <property type="match status" value="1"/>
</dbReference>
<protein>
    <submittedName>
        <fullName evidence="2">DUF362 domain-containing protein</fullName>
    </submittedName>
</protein>
<gene>
    <name evidence="2" type="ORF">IAC18_06070</name>
</gene>
<dbReference type="AlphaFoldDB" id="A0A9D1FE37"/>
<name>A0A9D1FE37_9FIRM</name>
<dbReference type="Proteomes" id="UP000824001">
    <property type="component" value="Unassembled WGS sequence"/>
</dbReference>
<dbReference type="EMBL" id="DVJK01000167">
    <property type="protein sequence ID" value="HIS67114.1"/>
    <property type="molecule type" value="Genomic_DNA"/>
</dbReference>